<evidence type="ECO:0000313" key="9">
    <source>
        <dbReference type="Proteomes" id="UP000001593"/>
    </source>
</evidence>
<keyword evidence="3 6" id="KW-0808">Transferase</keyword>
<dbReference type="eggNOG" id="KOG3396">
    <property type="taxonomic scope" value="Eukaryota"/>
</dbReference>
<dbReference type="PhylomeDB" id="A7S7U8"/>
<evidence type="ECO:0000256" key="5">
    <source>
        <dbReference type="ARBA" id="ARBA00048964"/>
    </source>
</evidence>
<dbReference type="SUPFAM" id="SSF55729">
    <property type="entry name" value="Acyl-CoA N-acyltransferases (Nat)"/>
    <property type="match status" value="1"/>
</dbReference>
<dbReference type="KEGG" id="nve:5511959"/>
<comment type="pathway">
    <text evidence="1 6">Nucleotide-sugar biosynthesis; UDP-N-acetyl-alpha-D-glucosamine biosynthesis; N-acetyl-alpha-D-glucosamine 1-phosphate from alpha-D-glucosamine 6-phosphate (route I): step 1/2.</text>
</comment>
<evidence type="ECO:0000256" key="2">
    <source>
        <dbReference type="ARBA" id="ARBA00006048"/>
    </source>
</evidence>
<dbReference type="GO" id="GO:0006048">
    <property type="term" value="P:UDP-N-acetylglucosamine biosynthetic process"/>
    <property type="evidence" value="ECO:0007669"/>
    <property type="project" value="UniProtKB-UniRule"/>
</dbReference>
<keyword evidence="4 6" id="KW-0012">Acyltransferase</keyword>
<feature type="domain" description="N-acetyltransferase" evidence="7">
    <location>
        <begin position="38"/>
        <end position="185"/>
    </location>
</feature>
<dbReference type="EMBL" id="DS469594">
    <property type="protein sequence ID" value="EDO40254.1"/>
    <property type="molecule type" value="Genomic_DNA"/>
</dbReference>
<dbReference type="AlphaFoldDB" id="A7S7U8"/>
<evidence type="ECO:0000256" key="6">
    <source>
        <dbReference type="RuleBase" id="RU365086"/>
    </source>
</evidence>
<dbReference type="CDD" id="cd04301">
    <property type="entry name" value="NAT_SF"/>
    <property type="match status" value="1"/>
</dbReference>
<dbReference type="HOGENOM" id="CLU_072095_2_0_1"/>
<name>A7S7U8_NEMVE</name>
<evidence type="ECO:0000256" key="1">
    <source>
        <dbReference type="ARBA" id="ARBA00004832"/>
    </source>
</evidence>
<dbReference type="OrthoDB" id="10039976at2759"/>
<evidence type="ECO:0000256" key="4">
    <source>
        <dbReference type="ARBA" id="ARBA00023315"/>
    </source>
</evidence>
<dbReference type="UniPathway" id="UPA00113">
    <property type="reaction ID" value="UER00529"/>
</dbReference>
<comment type="similarity">
    <text evidence="2 6">Belongs to the acetyltransferase family. GNA1 subfamily.</text>
</comment>
<gene>
    <name evidence="8" type="ORF">NEMVEDRAFT_v1g107874</name>
</gene>
<proteinExistence type="inferred from homology"/>
<dbReference type="EC" id="2.3.1.4" evidence="6"/>
<dbReference type="PANTHER" id="PTHR13355">
    <property type="entry name" value="GLUCOSAMINE 6-PHOSPHATE N-ACETYLTRANSFERASE"/>
    <property type="match status" value="1"/>
</dbReference>
<dbReference type="Proteomes" id="UP000001593">
    <property type="component" value="Unassembled WGS sequence"/>
</dbReference>
<dbReference type="InterPro" id="IPR039143">
    <property type="entry name" value="GNPNAT1-like"/>
</dbReference>
<organism evidence="8 9">
    <name type="scientific">Nematostella vectensis</name>
    <name type="common">Starlet sea anemone</name>
    <dbReference type="NCBI Taxonomy" id="45351"/>
    <lineage>
        <taxon>Eukaryota</taxon>
        <taxon>Metazoa</taxon>
        <taxon>Cnidaria</taxon>
        <taxon>Anthozoa</taxon>
        <taxon>Hexacorallia</taxon>
        <taxon>Actiniaria</taxon>
        <taxon>Edwardsiidae</taxon>
        <taxon>Nematostella</taxon>
    </lineage>
</organism>
<dbReference type="InParanoid" id="A7S7U8"/>
<dbReference type="Gene3D" id="3.40.630.30">
    <property type="match status" value="1"/>
</dbReference>
<dbReference type="FunFam" id="3.40.630.30:FF:000043">
    <property type="entry name" value="Glucosamine 6-phosphate N-acetyltransferase"/>
    <property type="match status" value="1"/>
</dbReference>
<evidence type="ECO:0000313" key="8">
    <source>
        <dbReference type="EMBL" id="EDO40254.1"/>
    </source>
</evidence>
<dbReference type="InterPro" id="IPR000182">
    <property type="entry name" value="GNAT_dom"/>
</dbReference>
<protein>
    <recommendedName>
        <fullName evidence="6">Glucosamine 6-phosphate N-acetyltransferase</fullName>
        <ecNumber evidence="6">2.3.1.4</ecNumber>
    </recommendedName>
</protein>
<accession>A7S7U8</accession>
<sequence>MDRITLFDADVLKEIDYSKGDCKMNQYGLSCESPGEDLRLRPLASDDYNKGFMDLLSQLTKIGNVTEEKFLKRFNAMRDHHGTYYIIVVENTKADKILASGSLIVEQKFIHEIALRGRIEDIVVDDSCRGRRIGQLIVETLLLLSEKLGCYKTSLECRDPLLGFYKKFGFQGEKDQNHLIKRFFH</sequence>
<dbReference type="OMA" id="LVVEMKF"/>
<reference evidence="8 9" key="1">
    <citation type="journal article" date="2007" name="Science">
        <title>Sea anemone genome reveals ancestral eumetazoan gene repertoire and genomic organization.</title>
        <authorList>
            <person name="Putnam N.H."/>
            <person name="Srivastava M."/>
            <person name="Hellsten U."/>
            <person name="Dirks B."/>
            <person name="Chapman J."/>
            <person name="Salamov A."/>
            <person name="Terry A."/>
            <person name="Shapiro H."/>
            <person name="Lindquist E."/>
            <person name="Kapitonov V.V."/>
            <person name="Jurka J."/>
            <person name="Genikhovich G."/>
            <person name="Grigoriev I.V."/>
            <person name="Lucas S.M."/>
            <person name="Steele R.E."/>
            <person name="Finnerty J.R."/>
            <person name="Technau U."/>
            <person name="Martindale M.Q."/>
            <person name="Rokhsar D.S."/>
        </authorList>
    </citation>
    <scope>NUCLEOTIDE SEQUENCE [LARGE SCALE GENOMIC DNA]</scope>
    <source>
        <strain evidence="9">CH2 X CH6</strain>
    </source>
</reference>
<dbReference type="GO" id="GO:0004343">
    <property type="term" value="F:glucosamine 6-phosphate N-acetyltransferase activity"/>
    <property type="evidence" value="ECO:0000318"/>
    <property type="project" value="GO_Central"/>
</dbReference>
<dbReference type="STRING" id="45351.A7S7U8"/>
<dbReference type="PANTHER" id="PTHR13355:SF11">
    <property type="entry name" value="GLUCOSAMINE 6-PHOSPHATE N-ACETYLTRANSFERASE"/>
    <property type="match status" value="1"/>
</dbReference>
<evidence type="ECO:0000259" key="7">
    <source>
        <dbReference type="PROSITE" id="PS51186"/>
    </source>
</evidence>
<keyword evidence="9" id="KW-1185">Reference proteome</keyword>
<dbReference type="PROSITE" id="PS51186">
    <property type="entry name" value="GNAT"/>
    <property type="match status" value="1"/>
</dbReference>
<dbReference type="Pfam" id="PF00583">
    <property type="entry name" value="Acetyltransf_1"/>
    <property type="match status" value="1"/>
</dbReference>
<comment type="catalytic activity">
    <reaction evidence="5 6">
        <text>D-glucosamine 6-phosphate + acetyl-CoA = N-acetyl-D-glucosamine 6-phosphate + CoA + H(+)</text>
        <dbReference type="Rhea" id="RHEA:10292"/>
        <dbReference type="ChEBI" id="CHEBI:15378"/>
        <dbReference type="ChEBI" id="CHEBI:57287"/>
        <dbReference type="ChEBI" id="CHEBI:57288"/>
        <dbReference type="ChEBI" id="CHEBI:57513"/>
        <dbReference type="ChEBI" id="CHEBI:58725"/>
        <dbReference type="EC" id="2.3.1.4"/>
    </reaction>
</comment>
<evidence type="ECO:0000256" key="3">
    <source>
        <dbReference type="ARBA" id="ARBA00022679"/>
    </source>
</evidence>
<dbReference type="InterPro" id="IPR016181">
    <property type="entry name" value="Acyl_CoA_acyltransferase"/>
</dbReference>